<dbReference type="Pfam" id="PF01509">
    <property type="entry name" value="TruB_N"/>
    <property type="match status" value="1"/>
</dbReference>
<gene>
    <name evidence="3" type="ORF">ABEB36_005571</name>
</gene>
<keyword evidence="4" id="KW-1185">Reference proteome</keyword>
<dbReference type="PANTHER" id="PTHR13195">
    <property type="entry name" value="PSEUDOURIDINE SYNTHASE-RELATED"/>
    <property type="match status" value="1"/>
</dbReference>
<dbReference type="InterPro" id="IPR020103">
    <property type="entry name" value="PsdUridine_synth_cat_dom_sf"/>
</dbReference>
<dbReference type="PANTHER" id="PTHR13195:SF0">
    <property type="entry name" value="PSEUDOURIDYLATE SYNTHASE TRUB2, MITOCHONDRIAL"/>
    <property type="match status" value="1"/>
</dbReference>
<protein>
    <recommendedName>
        <fullName evidence="2">Pseudouridine synthase II N-terminal domain-containing protein</fullName>
    </recommendedName>
</protein>
<evidence type="ECO:0000313" key="4">
    <source>
        <dbReference type="Proteomes" id="UP001566132"/>
    </source>
</evidence>
<proteinExistence type="inferred from homology"/>
<dbReference type="Proteomes" id="UP001566132">
    <property type="component" value="Unassembled WGS sequence"/>
</dbReference>
<dbReference type="AlphaFoldDB" id="A0ABD1EYQ0"/>
<dbReference type="Gene3D" id="3.30.2350.10">
    <property type="entry name" value="Pseudouridine synthase"/>
    <property type="match status" value="1"/>
</dbReference>
<evidence type="ECO:0000259" key="2">
    <source>
        <dbReference type="Pfam" id="PF01509"/>
    </source>
</evidence>
<dbReference type="InterPro" id="IPR039048">
    <property type="entry name" value="Trub2"/>
</dbReference>
<dbReference type="SUPFAM" id="SSF55120">
    <property type="entry name" value="Pseudouridine synthase"/>
    <property type="match status" value="1"/>
</dbReference>
<dbReference type="InterPro" id="IPR002501">
    <property type="entry name" value="PsdUridine_synth_N"/>
</dbReference>
<sequence length="304" mass="34834">MLVQEAPIVWNSLKGLICVYKPAEVSVHKMRKILISKICQEMNSLEGRPPSDYVAIEGDPSQKLTVSVRPNFADHPLVVGPRYQNQDLHVSWSNFLGFYTNGVLLFGIRDGTRQAKFIRENRPTRAYRIKGKLGEVTDNCFKTGKVVMKSTWRHVKQEHMDRFLSAMQASHQKKMFEMCGVDIQSQTAYELAIQGPIRPANSKIPIIYGIKCIEFQPPEFTVEIQCINEYEDYLTHIIHEIGQKLHSTAHCTGIQCIRHSRFTLEHALLMKHWTLTNLLKNMDVCSKILVESGENLPRKSSRLV</sequence>
<comment type="caution">
    <text evidence="3">The sequence shown here is derived from an EMBL/GenBank/DDBJ whole genome shotgun (WGS) entry which is preliminary data.</text>
</comment>
<organism evidence="3 4">
    <name type="scientific">Hypothenemus hampei</name>
    <name type="common">Coffee berry borer</name>
    <dbReference type="NCBI Taxonomy" id="57062"/>
    <lineage>
        <taxon>Eukaryota</taxon>
        <taxon>Metazoa</taxon>
        <taxon>Ecdysozoa</taxon>
        <taxon>Arthropoda</taxon>
        <taxon>Hexapoda</taxon>
        <taxon>Insecta</taxon>
        <taxon>Pterygota</taxon>
        <taxon>Neoptera</taxon>
        <taxon>Endopterygota</taxon>
        <taxon>Coleoptera</taxon>
        <taxon>Polyphaga</taxon>
        <taxon>Cucujiformia</taxon>
        <taxon>Curculionidae</taxon>
        <taxon>Scolytinae</taxon>
        <taxon>Hypothenemus</taxon>
    </lineage>
</organism>
<comment type="similarity">
    <text evidence="1">Belongs to the pseudouridine synthase TruB family.</text>
</comment>
<reference evidence="3 4" key="1">
    <citation type="submission" date="2024-05" db="EMBL/GenBank/DDBJ databases">
        <title>Genetic variation in Jamaican populations of the coffee berry borer (Hypothenemus hampei).</title>
        <authorList>
            <person name="Errbii M."/>
            <person name="Myrie A."/>
        </authorList>
    </citation>
    <scope>NUCLEOTIDE SEQUENCE [LARGE SCALE GENOMIC DNA]</scope>
    <source>
        <strain evidence="3">JA-Hopewell-2020-01-JO</strain>
        <tissue evidence="3">Whole body</tissue>
    </source>
</reference>
<feature type="domain" description="Pseudouridine synthase II N-terminal" evidence="2">
    <location>
        <begin position="100"/>
        <end position="227"/>
    </location>
</feature>
<evidence type="ECO:0000256" key="1">
    <source>
        <dbReference type="ARBA" id="ARBA00008999"/>
    </source>
</evidence>
<evidence type="ECO:0000313" key="3">
    <source>
        <dbReference type="EMBL" id="KAL1506157.1"/>
    </source>
</evidence>
<name>A0ABD1EYQ0_HYPHA</name>
<dbReference type="EMBL" id="JBDJPC010000004">
    <property type="protein sequence ID" value="KAL1506157.1"/>
    <property type="molecule type" value="Genomic_DNA"/>
</dbReference>
<accession>A0ABD1EYQ0</accession>